<keyword evidence="6" id="KW-0967">Endosome</keyword>
<evidence type="ECO:0000256" key="9">
    <source>
        <dbReference type="SAM" id="MobiDB-lite"/>
    </source>
</evidence>
<feature type="compositionally biased region" description="Basic residues" evidence="9">
    <location>
        <begin position="105"/>
        <end position="123"/>
    </location>
</feature>
<feature type="region of interest" description="Disordered" evidence="9">
    <location>
        <begin position="680"/>
        <end position="702"/>
    </location>
</feature>
<keyword evidence="5" id="KW-0597">Phosphoprotein</keyword>
<protein>
    <recommendedName>
        <fullName evidence="10">FAM21/CAPZIP domain-containing protein</fullName>
    </recommendedName>
</protein>
<feature type="compositionally biased region" description="Polar residues" evidence="9">
    <location>
        <begin position="1"/>
        <end position="14"/>
    </location>
</feature>
<evidence type="ECO:0000256" key="1">
    <source>
        <dbReference type="ARBA" id="ARBA00004146"/>
    </source>
</evidence>
<evidence type="ECO:0000256" key="5">
    <source>
        <dbReference type="ARBA" id="ARBA00022553"/>
    </source>
</evidence>
<keyword evidence="7" id="KW-0472">Membrane</keyword>
<name>A0ABQ7T436_PHRPL</name>
<evidence type="ECO:0000256" key="7">
    <source>
        <dbReference type="ARBA" id="ARBA00023136"/>
    </source>
</evidence>
<evidence type="ECO:0000259" key="10">
    <source>
        <dbReference type="Pfam" id="PF15255"/>
    </source>
</evidence>
<dbReference type="InterPro" id="IPR029341">
    <property type="entry name" value="FAM21/CAPZIP"/>
</dbReference>
<dbReference type="PANTHER" id="PTHR21669">
    <property type="entry name" value="CAPZ-INTERACTING PROTEIN AND RELATED PROTEINS"/>
    <property type="match status" value="1"/>
</dbReference>
<keyword evidence="3" id="KW-0813">Transport</keyword>
<dbReference type="PANTHER" id="PTHR21669:SF38">
    <property type="entry name" value="WASH COMPLEX SUBUNIT 2A-RELATED"/>
    <property type="match status" value="1"/>
</dbReference>
<evidence type="ECO:0000256" key="3">
    <source>
        <dbReference type="ARBA" id="ARBA00022448"/>
    </source>
</evidence>
<keyword evidence="12" id="KW-1185">Reference proteome</keyword>
<feature type="compositionally biased region" description="Basic residues" evidence="9">
    <location>
        <begin position="80"/>
        <end position="93"/>
    </location>
</feature>
<comment type="caution">
    <text evidence="11">The sequence shown here is derived from an EMBL/GenBank/DDBJ whole genome shotgun (WGS) entry which is preliminary data.</text>
</comment>
<feature type="compositionally biased region" description="Acidic residues" evidence="9">
    <location>
        <begin position="17"/>
        <end position="27"/>
    </location>
</feature>
<organism evidence="11 12">
    <name type="scientific">Phrynosoma platyrhinos</name>
    <name type="common">Desert horned lizard</name>
    <dbReference type="NCBI Taxonomy" id="52577"/>
    <lineage>
        <taxon>Eukaryota</taxon>
        <taxon>Metazoa</taxon>
        <taxon>Chordata</taxon>
        <taxon>Craniata</taxon>
        <taxon>Vertebrata</taxon>
        <taxon>Euteleostomi</taxon>
        <taxon>Lepidosauria</taxon>
        <taxon>Squamata</taxon>
        <taxon>Bifurcata</taxon>
        <taxon>Unidentata</taxon>
        <taxon>Episquamata</taxon>
        <taxon>Toxicofera</taxon>
        <taxon>Iguania</taxon>
        <taxon>Phrynosomatidae</taxon>
        <taxon>Phrynosomatinae</taxon>
        <taxon>Phrynosoma</taxon>
    </lineage>
</organism>
<feature type="region of interest" description="Disordered" evidence="9">
    <location>
        <begin position="1"/>
        <end position="31"/>
    </location>
</feature>
<evidence type="ECO:0000256" key="2">
    <source>
        <dbReference type="ARBA" id="ARBA00004236"/>
    </source>
</evidence>
<comment type="similarity">
    <text evidence="8">Belongs to the FAM21 family.</text>
</comment>
<comment type="subcellular location">
    <subcellularLocation>
        <location evidence="2">Cell membrane</location>
    </subcellularLocation>
    <subcellularLocation>
        <location evidence="1">Early endosome membrane</location>
    </subcellularLocation>
</comment>
<feature type="compositionally biased region" description="Low complexity" evidence="9">
    <location>
        <begin position="680"/>
        <end position="693"/>
    </location>
</feature>
<feature type="compositionally biased region" description="Low complexity" evidence="9">
    <location>
        <begin position="124"/>
        <end position="137"/>
    </location>
</feature>
<evidence type="ECO:0000256" key="8">
    <source>
        <dbReference type="ARBA" id="ARBA00038327"/>
    </source>
</evidence>
<dbReference type="EMBL" id="JAIPUX010001232">
    <property type="protein sequence ID" value="KAH0624399.1"/>
    <property type="molecule type" value="Genomic_DNA"/>
</dbReference>
<proteinExistence type="inferred from homology"/>
<reference evidence="11 12" key="1">
    <citation type="journal article" date="2022" name="Gigascience">
        <title>A chromosome-level genome assembly and annotation of the desert horned lizard, Phrynosoma platyrhinos, provides insight into chromosomal rearrangements among reptiles.</title>
        <authorList>
            <person name="Koochekian N."/>
            <person name="Ascanio A."/>
            <person name="Farleigh K."/>
            <person name="Card D.C."/>
            <person name="Schield D.R."/>
            <person name="Castoe T.A."/>
            <person name="Jezkova T."/>
        </authorList>
    </citation>
    <scope>NUCLEOTIDE SEQUENCE [LARGE SCALE GENOMIC DNA]</scope>
    <source>
        <strain evidence="11">NK-2021</strain>
    </source>
</reference>
<accession>A0ABQ7T436</accession>
<evidence type="ECO:0000313" key="11">
    <source>
        <dbReference type="EMBL" id="KAH0624399.1"/>
    </source>
</evidence>
<feature type="region of interest" description="Disordered" evidence="9">
    <location>
        <begin position="62"/>
        <end position="137"/>
    </location>
</feature>
<feature type="domain" description="FAM21/CAPZIP" evidence="10">
    <location>
        <begin position="330"/>
        <end position="441"/>
    </location>
</feature>
<evidence type="ECO:0000256" key="4">
    <source>
        <dbReference type="ARBA" id="ARBA00022475"/>
    </source>
</evidence>
<dbReference type="Proteomes" id="UP000826234">
    <property type="component" value="Unassembled WGS sequence"/>
</dbReference>
<keyword evidence="4" id="KW-1003">Cell membrane</keyword>
<feature type="region of interest" description="Disordered" evidence="9">
    <location>
        <begin position="549"/>
        <end position="570"/>
    </location>
</feature>
<evidence type="ECO:0000256" key="6">
    <source>
        <dbReference type="ARBA" id="ARBA00022753"/>
    </source>
</evidence>
<evidence type="ECO:0000313" key="12">
    <source>
        <dbReference type="Proteomes" id="UP000826234"/>
    </source>
</evidence>
<gene>
    <name evidence="11" type="ORF">JD844_031808</name>
</gene>
<dbReference type="Pfam" id="PF15255">
    <property type="entry name" value="CAP-ZIP_m"/>
    <property type="match status" value="1"/>
</dbReference>
<sequence length="702" mass="77976">MEQTPAISKDTATLGTEADEASLDPETDQLLRDNPDLIFDSLTGRFLQYVDLASLSAKSAIQASQSRQRRSSPPPLKAAVQRRHRSPSRRLSRSRSVSPSPPRRPPSKHHQTHRVASRSRSSSRSRSPSVLSVASSLPTLSQAPPQLTSALVDYHPASPTDDVRFFTEQVVRMAEVLDIELVRSDHQPKDAVEKRVHVYNSYLSINPQPLLEKDIGRKIKSVFSLLEEDERSEDINSSKSIQKEIGKSPEKIVCSKSTGVFQDEELLFSHKLQKDNDPDVDLFSSNKAEMEAEKKTLIKKASVISSLEEHSKVSENCQNVRQDESCLETTKANLDINPTKLLPCGTSAMKRSASYCKAPCYEPHGIQHAKVASVTGNNEETGVSFDYPMQADTLQNANKGRIKMTGKRRPPTRNARRLAAQESIKNEITVADCSALPFLKENCVPSALMYPSSRKLFIKNEIAKSFTPANSSDHLHETYNSPIIKSTAHSDVHDLFESNDLFANIVGSKATSGPKAMVETESHMRQVSKDGGQLSVPLSLNDANCEDLFQPRKPSKELSPPSFLEDEEDLSTTIKKTVKRKDLKPISQSEQDPQVQDIFEDDIFASEAVKLPVKTKTLMEANLFDDDVDIFADLAVKPKENSAKKKMEAKSIFDEDTDDIFSPSHVKTLIQKTPLLQIPSGTTSEFRTSSTFEDPLNAFEGQ</sequence>